<proteinExistence type="predicted"/>
<evidence type="ECO:0000313" key="1">
    <source>
        <dbReference type="EMBL" id="VVG69114.1"/>
    </source>
</evidence>
<sequence>MKKWRFTDSQIFEALKRAEVGLAPWGTGHQFDNVLLMALEARRYARVDDVAHEGA</sequence>
<accession>A0A5E5NYG0</accession>
<dbReference type="AlphaFoldDB" id="A0A5E5NYG0"/>
<dbReference type="EMBL" id="CABPSX010000001">
    <property type="protein sequence ID" value="VVG69114.1"/>
    <property type="molecule type" value="Genomic_DNA"/>
</dbReference>
<protein>
    <submittedName>
        <fullName evidence="1">Transposase</fullName>
    </submittedName>
</protein>
<reference evidence="1 2" key="1">
    <citation type="submission" date="2019-08" db="EMBL/GenBank/DDBJ databases">
        <authorList>
            <person name="Peeters C."/>
        </authorList>
    </citation>
    <scope>NUCLEOTIDE SEQUENCE [LARGE SCALE GENOMIC DNA]</scope>
    <source>
        <strain evidence="1 2">LMG 18089</strain>
    </source>
</reference>
<organism evidence="1 2">
    <name type="scientific">Pandoraea apista</name>
    <dbReference type="NCBI Taxonomy" id="93218"/>
    <lineage>
        <taxon>Bacteria</taxon>
        <taxon>Pseudomonadati</taxon>
        <taxon>Pseudomonadota</taxon>
        <taxon>Betaproteobacteria</taxon>
        <taxon>Burkholderiales</taxon>
        <taxon>Burkholderiaceae</taxon>
        <taxon>Pandoraea</taxon>
    </lineage>
</organism>
<evidence type="ECO:0000313" key="2">
    <source>
        <dbReference type="Proteomes" id="UP000364291"/>
    </source>
</evidence>
<dbReference type="Proteomes" id="UP000364291">
    <property type="component" value="Unassembled WGS sequence"/>
</dbReference>
<name>A0A5E5NYG0_9BURK</name>
<gene>
    <name evidence="1" type="ORF">PAP18089_00065</name>
</gene>